<organism evidence="2 3">
    <name type="scientific">Datura stramonium</name>
    <name type="common">Jimsonweed</name>
    <name type="synonym">Common thornapple</name>
    <dbReference type="NCBI Taxonomy" id="4076"/>
    <lineage>
        <taxon>Eukaryota</taxon>
        <taxon>Viridiplantae</taxon>
        <taxon>Streptophyta</taxon>
        <taxon>Embryophyta</taxon>
        <taxon>Tracheophyta</taxon>
        <taxon>Spermatophyta</taxon>
        <taxon>Magnoliopsida</taxon>
        <taxon>eudicotyledons</taxon>
        <taxon>Gunneridae</taxon>
        <taxon>Pentapetalae</taxon>
        <taxon>asterids</taxon>
        <taxon>lamiids</taxon>
        <taxon>Solanales</taxon>
        <taxon>Solanaceae</taxon>
        <taxon>Solanoideae</taxon>
        <taxon>Datureae</taxon>
        <taxon>Datura</taxon>
    </lineage>
</organism>
<dbReference type="EMBL" id="JACEIK010002491">
    <property type="protein sequence ID" value="MCD9561519.1"/>
    <property type="molecule type" value="Genomic_DNA"/>
</dbReference>
<protein>
    <submittedName>
        <fullName evidence="2">Uncharacterized protein</fullName>
    </submittedName>
</protein>
<comment type="caution">
    <text evidence="2">The sequence shown here is derived from an EMBL/GenBank/DDBJ whole genome shotgun (WGS) entry which is preliminary data.</text>
</comment>
<evidence type="ECO:0000313" key="3">
    <source>
        <dbReference type="Proteomes" id="UP000823775"/>
    </source>
</evidence>
<evidence type="ECO:0000313" key="2">
    <source>
        <dbReference type="EMBL" id="MCD9561519.1"/>
    </source>
</evidence>
<proteinExistence type="predicted"/>
<accession>A0ABS8URI8</accession>
<evidence type="ECO:0000256" key="1">
    <source>
        <dbReference type="SAM" id="MobiDB-lite"/>
    </source>
</evidence>
<sequence>MVIGLETSVVNSSNASQKNASTHFSPHFKKQHRNQSKKRPTLSLSAPFQGVITALVPTSIHLSSMNSSNYELQVDDYETIAEIGDGHFVCSSGLDLLCFYQTGYVGKIWICNPITKKALALPILSDFAGRAI</sequence>
<reference evidence="2 3" key="1">
    <citation type="journal article" date="2021" name="BMC Genomics">
        <title>Datura genome reveals duplications of psychoactive alkaloid biosynthetic genes and high mutation rate following tissue culture.</title>
        <authorList>
            <person name="Rajewski A."/>
            <person name="Carter-House D."/>
            <person name="Stajich J."/>
            <person name="Litt A."/>
        </authorList>
    </citation>
    <scope>NUCLEOTIDE SEQUENCE [LARGE SCALE GENOMIC DNA]</scope>
    <source>
        <strain evidence="2">AR-01</strain>
    </source>
</reference>
<keyword evidence="3" id="KW-1185">Reference proteome</keyword>
<feature type="region of interest" description="Disordered" evidence="1">
    <location>
        <begin position="9"/>
        <end position="41"/>
    </location>
</feature>
<dbReference type="Proteomes" id="UP000823775">
    <property type="component" value="Unassembled WGS sequence"/>
</dbReference>
<feature type="compositionally biased region" description="Basic residues" evidence="1">
    <location>
        <begin position="26"/>
        <end position="40"/>
    </location>
</feature>
<name>A0ABS8URI8_DATST</name>
<feature type="compositionally biased region" description="Polar residues" evidence="1">
    <location>
        <begin position="9"/>
        <end position="24"/>
    </location>
</feature>
<gene>
    <name evidence="2" type="ORF">HAX54_020681</name>
</gene>